<dbReference type="AlphaFoldDB" id="A0A5D9C253"/>
<feature type="domain" description="Nitroreductase" evidence="3">
    <location>
        <begin position="182"/>
        <end position="235"/>
    </location>
</feature>
<dbReference type="Gene3D" id="3.40.109.10">
    <property type="entry name" value="NADH Oxidase"/>
    <property type="match status" value="1"/>
</dbReference>
<sequence>MSLKLRIKKTLAPAKWGLIAFLGRHPRLAALYFALADDSLSREAAGVLAGRARYRDDTHSPQLSYYLLRRNIHRLEKGLIMRPRRPVFAADYLPETVDVYGRSIRHAGEVVTSEHEWAHNVLTEYFSAVDRDHPAIAPEWKKFQRIDAAAFGVDAPTRIPYTRALADAAPVAFDDFMTLSMRRRSVRWYLDKPVPRELVDKALDAATQAPSACNRQPFVYRIFDDPAQARKLAAIPMGTKGFSDQLQAVVVLVGRLRAYPEARDRHAIYIDASLSAMSFMYALETLGLSSCPINWPDCQPQEHLIAEAMNLEPDERVIMLIAYGWPDPEGMVPYSAKREHSQLRSYNV</sequence>
<dbReference type="Pfam" id="PF00881">
    <property type="entry name" value="Nitroreductase"/>
    <property type="match status" value="2"/>
</dbReference>
<proteinExistence type="inferred from homology"/>
<dbReference type="PANTHER" id="PTHR43673">
    <property type="entry name" value="NAD(P)H NITROREDUCTASE YDGI-RELATED"/>
    <property type="match status" value="1"/>
</dbReference>
<dbReference type="RefSeq" id="WP_149522650.1">
    <property type="nucleotide sequence ID" value="NZ_VTOU01000003.1"/>
</dbReference>
<dbReference type="SUPFAM" id="SSF55469">
    <property type="entry name" value="FMN-dependent nitroreductase-like"/>
    <property type="match status" value="1"/>
</dbReference>
<organism evidence="4 5">
    <name type="scientific">Sphingomonas montanisoli</name>
    <dbReference type="NCBI Taxonomy" id="2606412"/>
    <lineage>
        <taxon>Bacteria</taxon>
        <taxon>Pseudomonadati</taxon>
        <taxon>Pseudomonadota</taxon>
        <taxon>Alphaproteobacteria</taxon>
        <taxon>Sphingomonadales</taxon>
        <taxon>Sphingomonadaceae</taxon>
        <taxon>Sphingomonas</taxon>
    </lineage>
</organism>
<dbReference type="GO" id="GO:0016491">
    <property type="term" value="F:oxidoreductase activity"/>
    <property type="evidence" value="ECO:0007669"/>
    <property type="project" value="UniProtKB-KW"/>
</dbReference>
<evidence type="ECO:0000256" key="1">
    <source>
        <dbReference type="ARBA" id="ARBA00007118"/>
    </source>
</evidence>
<keyword evidence="5" id="KW-1185">Reference proteome</keyword>
<evidence type="ECO:0000256" key="2">
    <source>
        <dbReference type="ARBA" id="ARBA00023002"/>
    </source>
</evidence>
<protein>
    <submittedName>
        <fullName evidence="4">Nitroreductase family protein</fullName>
    </submittedName>
</protein>
<gene>
    <name evidence="4" type="ORF">FYJ91_12750</name>
</gene>
<evidence type="ECO:0000259" key="3">
    <source>
        <dbReference type="Pfam" id="PF00881"/>
    </source>
</evidence>
<comment type="caution">
    <text evidence="4">The sequence shown here is derived from an EMBL/GenBank/DDBJ whole genome shotgun (WGS) entry which is preliminary data.</text>
</comment>
<feature type="domain" description="Nitroreductase" evidence="3">
    <location>
        <begin position="248"/>
        <end position="325"/>
    </location>
</feature>
<dbReference type="PANTHER" id="PTHR43673:SF10">
    <property type="entry name" value="NADH DEHYDROGENASE_NAD(P)H NITROREDUCTASE XCC3605-RELATED"/>
    <property type="match status" value="1"/>
</dbReference>
<dbReference type="InterPro" id="IPR000415">
    <property type="entry name" value="Nitroreductase-like"/>
</dbReference>
<dbReference type="EMBL" id="VTOU01000003">
    <property type="protein sequence ID" value="TZG25844.1"/>
    <property type="molecule type" value="Genomic_DNA"/>
</dbReference>
<name>A0A5D9C253_9SPHN</name>
<evidence type="ECO:0000313" key="5">
    <source>
        <dbReference type="Proteomes" id="UP000322077"/>
    </source>
</evidence>
<dbReference type="Proteomes" id="UP000322077">
    <property type="component" value="Unassembled WGS sequence"/>
</dbReference>
<accession>A0A5D9C253</accession>
<reference evidence="4 5" key="1">
    <citation type="submission" date="2019-08" db="EMBL/GenBank/DDBJ databases">
        <authorList>
            <person name="Wang G."/>
            <person name="Xu Z."/>
        </authorList>
    </citation>
    <scope>NUCLEOTIDE SEQUENCE [LARGE SCALE GENOMIC DNA]</scope>
    <source>
        <strain evidence="4 5">ZX</strain>
    </source>
</reference>
<dbReference type="CDD" id="cd02062">
    <property type="entry name" value="Nitro_FMN_reductase"/>
    <property type="match status" value="1"/>
</dbReference>
<dbReference type="InterPro" id="IPR029479">
    <property type="entry name" value="Nitroreductase"/>
</dbReference>
<comment type="similarity">
    <text evidence="1">Belongs to the nitroreductase family.</text>
</comment>
<keyword evidence="2" id="KW-0560">Oxidoreductase</keyword>
<evidence type="ECO:0000313" key="4">
    <source>
        <dbReference type="EMBL" id="TZG25844.1"/>
    </source>
</evidence>